<comment type="caution">
    <text evidence="1">The sequence shown here is derived from an EMBL/GenBank/DDBJ whole genome shotgun (WGS) entry which is preliminary data.</text>
</comment>
<dbReference type="Proteomes" id="UP001497700">
    <property type="component" value="Unassembled WGS sequence"/>
</dbReference>
<reference evidence="1 2" key="1">
    <citation type="journal article" date="2022" name="New Phytol.">
        <title>Ecological generalism drives hyperdiversity of secondary metabolite gene clusters in xylarialean endophytes.</title>
        <authorList>
            <person name="Franco M.E.E."/>
            <person name="Wisecaver J.H."/>
            <person name="Arnold A.E."/>
            <person name="Ju Y.M."/>
            <person name="Slot J.C."/>
            <person name="Ahrendt S."/>
            <person name="Moore L.P."/>
            <person name="Eastman K.E."/>
            <person name="Scott K."/>
            <person name="Konkel Z."/>
            <person name="Mondo S.J."/>
            <person name="Kuo A."/>
            <person name="Hayes R.D."/>
            <person name="Haridas S."/>
            <person name="Andreopoulos B."/>
            <person name="Riley R."/>
            <person name="LaButti K."/>
            <person name="Pangilinan J."/>
            <person name="Lipzen A."/>
            <person name="Amirebrahimi M."/>
            <person name="Yan J."/>
            <person name="Adam C."/>
            <person name="Keymanesh K."/>
            <person name="Ng V."/>
            <person name="Louie K."/>
            <person name="Northen T."/>
            <person name="Drula E."/>
            <person name="Henrissat B."/>
            <person name="Hsieh H.M."/>
            <person name="Youens-Clark K."/>
            <person name="Lutzoni F."/>
            <person name="Miadlikowska J."/>
            <person name="Eastwood D.C."/>
            <person name="Hamelin R.C."/>
            <person name="Grigoriev I.V."/>
            <person name="U'Ren J.M."/>
        </authorList>
    </citation>
    <scope>NUCLEOTIDE SEQUENCE [LARGE SCALE GENOMIC DNA]</scope>
    <source>
        <strain evidence="1 2">CBS 119005</strain>
    </source>
</reference>
<proteinExistence type="predicted"/>
<name>A0ACB9ZD54_9PEZI</name>
<accession>A0ACB9ZD54</accession>
<evidence type="ECO:0000313" key="2">
    <source>
        <dbReference type="Proteomes" id="UP001497700"/>
    </source>
</evidence>
<sequence>MISSTGIALLGAIVGAYMFLRALLHFTQDAKEPQAIENAIPFISPILGMATKGADFYGAMRDKYNLPLYTLRMPGSRIYVVNSTALIPVIQRQFRTLSFTAIESKLARDLMGVSKSTDEIISRNNTRDEGYLMTFPKYIHPAVSAGPGLDAMNRRSVEVLAESLDRWARTGPTMIKMFKWVRHELLMATTEGVYGPKNPYRDPAMEEAWHRFEPGVMMFILKLWPRIFAKESFQAREYMGKVWERYFEEGAYKEGSKLIQCRVQINDAFQIPLNQTAKIEVGGSLAILANTFPSTFWMVYHIFSDPVVLEDIRTELFAHVKEVDGVCIIDLADVKGSCPILLSTFKEMFRYNGIGVSARIAMEEHMLDNKYLIKKGSTLLIPSRVQHTTPSVWGEKVDEFSHKRFMRQPGIKQPTPIAFRGFGGGTTLCPGRHFVSTEVLMFSALMALRFDIRPVGGKWLRPTTEKSPLIAAIPIPDWDIDVEICPRDDKKWIVSFSGYDKDMEISAEDIGGTTTNEEH</sequence>
<keyword evidence="2" id="KW-1185">Reference proteome</keyword>
<gene>
    <name evidence="1" type="ORF">F4820DRAFT_407298</name>
</gene>
<dbReference type="EMBL" id="MU393431">
    <property type="protein sequence ID" value="KAI4869404.1"/>
    <property type="molecule type" value="Genomic_DNA"/>
</dbReference>
<protein>
    <submittedName>
        <fullName evidence="1">Cytochrome P450</fullName>
    </submittedName>
</protein>
<organism evidence="1 2">
    <name type="scientific">Hypoxylon rubiginosum</name>
    <dbReference type="NCBI Taxonomy" id="110542"/>
    <lineage>
        <taxon>Eukaryota</taxon>
        <taxon>Fungi</taxon>
        <taxon>Dikarya</taxon>
        <taxon>Ascomycota</taxon>
        <taxon>Pezizomycotina</taxon>
        <taxon>Sordariomycetes</taxon>
        <taxon>Xylariomycetidae</taxon>
        <taxon>Xylariales</taxon>
        <taxon>Hypoxylaceae</taxon>
        <taxon>Hypoxylon</taxon>
    </lineage>
</organism>
<evidence type="ECO:0000313" key="1">
    <source>
        <dbReference type="EMBL" id="KAI4869404.1"/>
    </source>
</evidence>